<dbReference type="Gene3D" id="1.10.510.10">
    <property type="entry name" value="Transferase(Phosphotransferase) domain 1"/>
    <property type="match status" value="1"/>
</dbReference>
<dbReference type="InterPro" id="IPR050122">
    <property type="entry name" value="RTK"/>
</dbReference>
<sequence>GGSPYPRTAGRKMAELLLEGYRMPKPTHVDDTLYQTMLSCWQEDPDKRPTFEALSHELKEMENQPKV</sequence>
<feature type="non-terminal residue" evidence="2">
    <location>
        <position position="1"/>
    </location>
</feature>
<evidence type="ECO:0000313" key="3">
    <source>
        <dbReference type="Proteomes" id="UP001159405"/>
    </source>
</evidence>
<dbReference type="InterPro" id="IPR011009">
    <property type="entry name" value="Kinase-like_dom_sf"/>
</dbReference>
<keyword evidence="3" id="KW-1185">Reference proteome</keyword>
<dbReference type="PANTHER" id="PTHR24416">
    <property type="entry name" value="TYROSINE-PROTEIN KINASE RECEPTOR"/>
    <property type="match status" value="1"/>
</dbReference>
<dbReference type="PANTHER" id="PTHR24416:SF617">
    <property type="entry name" value="RET ONCOGENE, ISOFORM A"/>
    <property type="match status" value="1"/>
</dbReference>
<dbReference type="InterPro" id="IPR001245">
    <property type="entry name" value="Ser-Thr/Tyr_kinase_cat_dom"/>
</dbReference>
<comment type="caution">
    <text evidence="2">The sequence shown here is derived from an EMBL/GenBank/DDBJ whole genome shotgun (WGS) entry which is preliminary data.</text>
</comment>
<organism evidence="2 3">
    <name type="scientific">Porites lobata</name>
    <dbReference type="NCBI Taxonomy" id="104759"/>
    <lineage>
        <taxon>Eukaryota</taxon>
        <taxon>Metazoa</taxon>
        <taxon>Cnidaria</taxon>
        <taxon>Anthozoa</taxon>
        <taxon>Hexacorallia</taxon>
        <taxon>Scleractinia</taxon>
        <taxon>Fungiina</taxon>
        <taxon>Poritidae</taxon>
        <taxon>Porites</taxon>
    </lineage>
</organism>
<reference evidence="2 3" key="1">
    <citation type="submission" date="2022-05" db="EMBL/GenBank/DDBJ databases">
        <authorList>
            <consortium name="Genoscope - CEA"/>
            <person name="William W."/>
        </authorList>
    </citation>
    <scope>NUCLEOTIDE SEQUENCE [LARGE SCALE GENOMIC DNA]</scope>
</reference>
<protein>
    <recommendedName>
        <fullName evidence="1">Serine-threonine/tyrosine-protein kinase catalytic domain-containing protein</fullName>
    </recommendedName>
</protein>
<dbReference type="Pfam" id="PF07714">
    <property type="entry name" value="PK_Tyr_Ser-Thr"/>
    <property type="match status" value="1"/>
</dbReference>
<proteinExistence type="predicted"/>
<evidence type="ECO:0000313" key="2">
    <source>
        <dbReference type="EMBL" id="CAH3172593.1"/>
    </source>
</evidence>
<feature type="non-terminal residue" evidence="2">
    <location>
        <position position="67"/>
    </location>
</feature>
<dbReference type="Proteomes" id="UP001159405">
    <property type="component" value="Unassembled WGS sequence"/>
</dbReference>
<accession>A0ABN8QZU9</accession>
<feature type="domain" description="Serine-threonine/tyrosine-protein kinase catalytic" evidence="1">
    <location>
        <begin position="1"/>
        <end position="58"/>
    </location>
</feature>
<evidence type="ECO:0000259" key="1">
    <source>
        <dbReference type="Pfam" id="PF07714"/>
    </source>
</evidence>
<dbReference type="SUPFAM" id="SSF56112">
    <property type="entry name" value="Protein kinase-like (PK-like)"/>
    <property type="match status" value="1"/>
</dbReference>
<dbReference type="EMBL" id="CALNXK010000174">
    <property type="protein sequence ID" value="CAH3172593.1"/>
    <property type="molecule type" value="Genomic_DNA"/>
</dbReference>
<name>A0ABN8QZU9_9CNID</name>
<gene>
    <name evidence="2" type="ORF">PLOB_00013070</name>
</gene>